<dbReference type="OrthoDB" id="9805883at2"/>
<dbReference type="InterPro" id="IPR013154">
    <property type="entry name" value="ADH-like_N"/>
</dbReference>
<name>A0A2A4FQT1_9SPHN</name>
<dbReference type="KEGG" id="rdi:CMV14_09675"/>
<dbReference type="SMART" id="SM00829">
    <property type="entry name" value="PKS_ER"/>
    <property type="match status" value="1"/>
</dbReference>
<keyword evidence="1" id="KW-0521">NADP</keyword>
<sequence length="329" mass="34003">MTDIVRYHEIGGPEVLKVEQGDPGAPGDGEVLIAIEAIGLNRSEAAQRAGTYIVRPPLPARLGHEAAGTILAVGANVTGWQIGDAVSTLPPMRPGDYGTYAGQTLWPATQLIRRPEGLSAEQAAASWVAFLTAYGGLCEAGGLRAGQPVVISAASSSVGLAAIQIARAVGAIPIATTRQAAKRAALEQAGAAYVVISDEQDVVAEIRRATGGAGAPLIFDPVAGPFAERLMECLAPDGMLIVYGGLSNQPATFPRHLAIGRNLTMRGYNFFPLAADAARRAEAMAMISAGLEAGRFDMPVAARFALAEVGGAHRALEANAHIGKMLLIP</sequence>
<dbReference type="Gene3D" id="3.40.50.720">
    <property type="entry name" value="NAD(P)-binding Rossmann-like Domain"/>
    <property type="match status" value="1"/>
</dbReference>
<comment type="cofactor">
    <cofactor evidence="3">
        <name>Zn(2+)</name>
        <dbReference type="ChEBI" id="CHEBI:29105"/>
    </cofactor>
</comment>
<dbReference type="Gene3D" id="3.90.180.10">
    <property type="entry name" value="Medium-chain alcohol dehydrogenases, catalytic domain"/>
    <property type="match status" value="1"/>
</dbReference>
<keyword evidence="2" id="KW-0560">Oxidoreductase</keyword>
<feature type="domain" description="Enoyl reductase (ER)" evidence="4">
    <location>
        <begin position="11"/>
        <end position="327"/>
    </location>
</feature>
<dbReference type="InterPro" id="IPR013149">
    <property type="entry name" value="ADH-like_C"/>
</dbReference>
<dbReference type="AlphaFoldDB" id="A0A2A4FQT1"/>
<keyword evidence="6" id="KW-1185">Reference proteome</keyword>
<dbReference type="GO" id="GO:0008270">
    <property type="term" value="F:zinc ion binding"/>
    <property type="evidence" value="ECO:0007669"/>
    <property type="project" value="InterPro"/>
</dbReference>
<dbReference type="Pfam" id="PF00107">
    <property type="entry name" value="ADH_zinc_N"/>
    <property type="match status" value="1"/>
</dbReference>
<keyword evidence="3" id="KW-0862">Zinc</keyword>
<reference evidence="5 6" key="1">
    <citation type="submission" date="2017-09" db="EMBL/GenBank/DDBJ databases">
        <title>The Catabolism of 3,6-Dichlorosalicylic acid is Initiated by the Cytochrome P450 Monooxygenase DsmABC in Rhizorhabdus dicambivorans Ndbn-20.</title>
        <authorList>
            <person name="Na L."/>
        </authorList>
    </citation>
    <scope>NUCLEOTIDE SEQUENCE [LARGE SCALE GENOMIC DNA]</scope>
    <source>
        <strain evidence="5 6">Ndbn-20m</strain>
    </source>
</reference>
<dbReference type="PANTHER" id="PTHR48106">
    <property type="entry name" value="QUINONE OXIDOREDUCTASE PIG3-RELATED"/>
    <property type="match status" value="1"/>
</dbReference>
<dbReference type="PROSITE" id="PS00059">
    <property type="entry name" value="ADH_ZINC"/>
    <property type="match status" value="1"/>
</dbReference>
<organism evidence="5 6">
    <name type="scientific">Rhizorhabdus dicambivorans</name>
    <dbReference type="NCBI Taxonomy" id="1850238"/>
    <lineage>
        <taxon>Bacteria</taxon>
        <taxon>Pseudomonadati</taxon>
        <taxon>Pseudomonadota</taxon>
        <taxon>Alphaproteobacteria</taxon>
        <taxon>Sphingomonadales</taxon>
        <taxon>Sphingomonadaceae</taxon>
        <taxon>Rhizorhabdus</taxon>
    </lineage>
</organism>
<evidence type="ECO:0000259" key="4">
    <source>
        <dbReference type="SMART" id="SM00829"/>
    </source>
</evidence>
<proteinExistence type="inferred from homology"/>
<dbReference type="PANTHER" id="PTHR48106:SF18">
    <property type="entry name" value="QUINONE OXIDOREDUCTASE PIG3"/>
    <property type="match status" value="1"/>
</dbReference>
<dbReference type="Proteomes" id="UP000218934">
    <property type="component" value="Unassembled WGS sequence"/>
</dbReference>
<dbReference type="InterPro" id="IPR020843">
    <property type="entry name" value="ER"/>
</dbReference>
<accession>A0A2A4FQT1</accession>
<evidence type="ECO:0000313" key="5">
    <source>
        <dbReference type="EMBL" id="PCE40763.1"/>
    </source>
</evidence>
<dbReference type="InterPro" id="IPR002328">
    <property type="entry name" value="ADH_Zn_CS"/>
</dbReference>
<dbReference type="GO" id="GO:0016651">
    <property type="term" value="F:oxidoreductase activity, acting on NAD(P)H"/>
    <property type="evidence" value="ECO:0007669"/>
    <property type="project" value="TreeGrafter"/>
</dbReference>
<dbReference type="Pfam" id="PF08240">
    <property type="entry name" value="ADH_N"/>
    <property type="match status" value="1"/>
</dbReference>
<evidence type="ECO:0000256" key="3">
    <source>
        <dbReference type="RuleBase" id="RU361277"/>
    </source>
</evidence>
<evidence type="ECO:0000313" key="6">
    <source>
        <dbReference type="Proteomes" id="UP000218934"/>
    </source>
</evidence>
<gene>
    <name evidence="5" type="ORF">COO09_18790</name>
</gene>
<dbReference type="GO" id="GO:0016616">
    <property type="term" value="F:oxidoreductase activity, acting on the CH-OH group of donors, NAD or NADP as acceptor"/>
    <property type="evidence" value="ECO:0007669"/>
    <property type="project" value="UniProtKB-ARBA"/>
</dbReference>
<dbReference type="RefSeq" id="WP_066967143.1">
    <property type="nucleotide sequence ID" value="NZ_CP023449.1"/>
</dbReference>
<protein>
    <submittedName>
        <fullName evidence="5">NADPH:quinone reductase</fullName>
    </submittedName>
</protein>
<dbReference type="InterPro" id="IPR036291">
    <property type="entry name" value="NAD(P)-bd_dom_sf"/>
</dbReference>
<evidence type="ECO:0000256" key="2">
    <source>
        <dbReference type="ARBA" id="ARBA00023002"/>
    </source>
</evidence>
<dbReference type="GO" id="GO:0070402">
    <property type="term" value="F:NADPH binding"/>
    <property type="evidence" value="ECO:0007669"/>
    <property type="project" value="TreeGrafter"/>
</dbReference>
<dbReference type="InterPro" id="IPR011032">
    <property type="entry name" value="GroES-like_sf"/>
</dbReference>
<dbReference type="SUPFAM" id="SSF51735">
    <property type="entry name" value="NAD(P)-binding Rossmann-fold domains"/>
    <property type="match status" value="1"/>
</dbReference>
<dbReference type="CDD" id="cd08268">
    <property type="entry name" value="MDR2"/>
    <property type="match status" value="1"/>
</dbReference>
<comment type="caution">
    <text evidence="5">The sequence shown here is derived from an EMBL/GenBank/DDBJ whole genome shotgun (WGS) entry which is preliminary data.</text>
</comment>
<evidence type="ECO:0000256" key="1">
    <source>
        <dbReference type="ARBA" id="ARBA00022857"/>
    </source>
</evidence>
<dbReference type="EMBL" id="NWUF01000023">
    <property type="protein sequence ID" value="PCE40763.1"/>
    <property type="molecule type" value="Genomic_DNA"/>
</dbReference>
<comment type="similarity">
    <text evidence="3">Belongs to the zinc-containing alcohol dehydrogenase family.</text>
</comment>
<dbReference type="SUPFAM" id="SSF50129">
    <property type="entry name" value="GroES-like"/>
    <property type="match status" value="1"/>
</dbReference>
<keyword evidence="3" id="KW-0479">Metal-binding</keyword>